<sequence>MTIKRICFKSEEHRKKFAESEWYNECFSKHMPDEFWAKYDSNKLVGYMLVDADGKKIELPEEGGGGITFDDEEMFHFFDEVK</sequence>
<dbReference type="EMBL" id="OP380605">
    <property type="protein sequence ID" value="UYD60459.1"/>
    <property type="molecule type" value="Genomic_DNA"/>
</dbReference>
<organism evidence="1">
    <name type="scientific">Aeromonas phage vB_AehM_DM2</name>
    <dbReference type="NCBI Taxonomy" id="2973716"/>
    <lineage>
        <taxon>Viruses</taxon>
        <taxon>Duplodnaviria</taxon>
        <taxon>Heunggongvirae</taxon>
        <taxon>Uroviricota</taxon>
        <taxon>Caudoviricetes</taxon>
        <taxon>Pantevenvirales</taxon>
        <taxon>Straboviridae</taxon>
        <taxon>Biquartavirus</taxon>
    </lineage>
</organism>
<name>A0AA95C7K5_9CAUD</name>
<evidence type="ECO:0000313" key="1">
    <source>
        <dbReference type="EMBL" id="UYD60459.1"/>
    </source>
</evidence>
<gene>
    <name evidence="1" type="ORF">NPHMPGLK_00124</name>
</gene>
<accession>A0AA95C7K5</accession>
<proteinExistence type="predicted"/>
<protein>
    <submittedName>
        <fullName evidence="1">Uncharacterized protein</fullName>
    </submittedName>
</protein>
<reference evidence="1" key="1">
    <citation type="submission" date="2022-09" db="EMBL/GenBank/DDBJ databases">
        <title>On Diversity and Genetic Richness: Insights on Aeromonad Phage Diversity through Physicochemical and Molecular Analysis.</title>
        <authorList>
            <person name="Papa D.M."/>
            <person name="Rousseau G."/>
            <person name="Tremblay D."/>
            <person name="Labrie S."/>
            <person name="Gutierrez T.A."/>
            <person name="Ramos J.D."/>
            <person name="Moineau S."/>
        </authorList>
    </citation>
    <scope>NUCLEOTIDE SEQUENCE</scope>
</reference>